<evidence type="ECO:0000256" key="7">
    <source>
        <dbReference type="ARBA" id="ARBA00023170"/>
    </source>
</evidence>
<evidence type="ECO:0000256" key="4">
    <source>
        <dbReference type="ARBA" id="ARBA00022725"/>
    </source>
</evidence>
<evidence type="ECO:0000256" key="2">
    <source>
        <dbReference type="ARBA" id="ARBA00022606"/>
    </source>
</evidence>
<keyword evidence="7 10" id="KW-0675">Receptor</keyword>
<keyword evidence="3 9" id="KW-0812">Transmembrane</keyword>
<proteinExistence type="evidence at transcript level"/>
<dbReference type="Pfam" id="PF02949">
    <property type="entry name" value="7tm_6"/>
    <property type="match status" value="1"/>
</dbReference>
<evidence type="ECO:0000256" key="6">
    <source>
        <dbReference type="ARBA" id="ARBA00023136"/>
    </source>
</evidence>
<dbReference type="EMBL" id="MW186448">
    <property type="protein sequence ID" value="UOL66549.1"/>
    <property type="molecule type" value="mRNA"/>
</dbReference>
<evidence type="ECO:0000256" key="1">
    <source>
        <dbReference type="ARBA" id="ARBA00004141"/>
    </source>
</evidence>
<keyword evidence="8" id="KW-0807">Transducer</keyword>
<comment type="subcellular location">
    <subcellularLocation>
        <location evidence="1">Membrane</location>
        <topology evidence="1">Multi-pass membrane protein</topology>
    </subcellularLocation>
</comment>
<feature type="transmembrane region" description="Helical" evidence="9">
    <location>
        <begin position="58"/>
        <end position="84"/>
    </location>
</feature>
<keyword evidence="4" id="KW-0552">Olfaction</keyword>
<reference evidence="10" key="2">
    <citation type="submission" date="2022-04" db="EMBL/GenBank/DDBJ databases">
        <title>Antennal transcriptome of Eudocima materna.</title>
        <authorList>
            <person name="Meenal V."/>
            <person name="Pagadala K.J.D."/>
            <person name="Krishna G."/>
        </authorList>
    </citation>
    <scope>NUCLEOTIDE SEQUENCE</scope>
    <source>
        <strain evidence="10">FSMRT8</strain>
    </source>
</reference>
<sequence length="123" mass="14076">MHQVLSAGGNQPEILEKRKESQGSILEQDWEARNGRELVDIVTRHRALIRLTGDIEAMFSFGLLINFMYSSIILCFSGFCVVTIEKWNEWAYKVFLPTTLSQTWMLCWYGQQLLDSSVGIGGR</sequence>
<evidence type="ECO:0000256" key="5">
    <source>
        <dbReference type="ARBA" id="ARBA00022989"/>
    </source>
</evidence>
<reference evidence="10" key="1">
    <citation type="submission" date="2020-10" db="EMBL/GenBank/DDBJ databases">
        <authorList>
            <person name="Vyas M."/>
            <person name="Pagadala K.J.D."/>
        </authorList>
    </citation>
    <scope>NUCLEOTIDE SEQUENCE</scope>
    <source>
        <strain evidence="10">FSMRT8</strain>
    </source>
</reference>
<organism evidence="10">
    <name type="scientific">Eudocima materna</name>
    <dbReference type="NCBI Taxonomy" id="1123336"/>
    <lineage>
        <taxon>Eukaryota</taxon>
        <taxon>Metazoa</taxon>
        <taxon>Ecdysozoa</taxon>
        <taxon>Arthropoda</taxon>
        <taxon>Hexapoda</taxon>
        <taxon>Insecta</taxon>
        <taxon>Pterygota</taxon>
        <taxon>Neoptera</taxon>
        <taxon>Endopterygota</taxon>
        <taxon>Lepidoptera</taxon>
        <taxon>Glossata</taxon>
        <taxon>Ditrysia</taxon>
        <taxon>Noctuoidea</taxon>
        <taxon>Erebidae</taxon>
        <taxon>Erebinae</taxon>
        <taxon>Eudocima</taxon>
    </lineage>
</organism>
<keyword evidence="2" id="KW-0716">Sensory transduction</keyword>
<dbReference type="AlphaFoldDB" id="A0A8T9KQY9"/>
<dbReference type="GO" id="GO:0005886">
    <property type="term" value="C:plasma membrane"/>
    <property type="evidence" value="ECO:0007669"/>
    <property type="project" value="TreeGrafter"/>
</dbReference>
<protein>
    <submittedName>
        <fullName evidence="10">Odorant receptor 4-like</fullName>
    </submittedName>
</protein>
<evidence type="ECO:0000256" key="8">
    <source>
        <dbReference type="ARBA" id="ARBA00023224"/>
    </source>
</evidence>
<dbReference type="PANTHER" id="PTHR21137">
    <property type="entry name" value="ODORANT RECEPTOR"/>
    <property type="match status" value="1"/>
</dbReference>
<dbReference type="GO" id="GO:0007165">
    <property type="term" value="P:signal transduction"/>
    <property type="evidence" value="ECO:0007669"/>
    <property type="project" value="UniProtKB-KW"/>
</dbReference>
<evidence type="ECO:0000313" key="10">
    <source>
        <dbReference type="EMBL" id="UOL66549.1"/>
    </source>
</evidence>
<name>A0A8T9KQY9_9NEOP</name>
<dbReference type="GO" id="GO:0005549">
    <property type="term" value="F:odorant binding"/>
    <property type="evidence" value="ECO:0007669"/>
    <property type="project" value="InterPro"/>
</dbReference>
<accession>A0A8T9KQY9</accession>
<keyword evidence="5 9" id="KW-1133">Transmembrane helix</keyword>
<dbReference type="GO" id="GO:0004984">
    <property type="term" value="F:olfactory receptor activity"/>
    <property type="evidence" value="ECO:0007669"/>
    <property type="project" value="InterPro"/>
</dbReference>
<keyword evidence="6 9" id="KW-0472">Membrane</keyword>
<evidence type="ECO:0000256" key="3">
    <source>
        <dbReference type="ARBA" id="ARBA00022692"/>
    </source>
</evidence>
<dbReference type="InterPro" id="IPR004117">
    <property type="entry name" value="7tm6_olfct_rcpt"/>
</dbReference>
<evidence type="ECO:0000256" key="9">
    <source>
        <dbReference type="SAM" id="Phobius"/>
    </source>
</evidence>
<dbReference type="PANTHER" id="PTHR21137:SF44">
    <property type="entry name" value="ODORANT RECEPTOR 13A-RELATED"/>
    <property type="match status" value="1"/>
</dbReference>